<dbReference type="InterPro" id="IPR001338">
    <property type="entry name" value="Class_I_Hydrophobin"/>
</dbReference>
<keyword evidence="1 2" id="KW-1015">Disulfide bond</keyword>
<name>A0A9P8C8X8_9HELO</name>
<keyword evidence="2" id="KW-0134">Cell wall</keyword>
<gene>
    <name evidence="3" type="ORF">BJ875DRAFT_113788</name>
</gene>
<dbReference type="Proteomes" id="UP000824998">
    <property type="component" value="Unassembled WGS sequence"/>
</dbReference>
<dbReference type="EMBL" id="MU251379">
    <property type="protein sequence ID" value="KAG9237837.1"/>
    <property type="molecule type" value="Genomic_DNA"/>
</dbReference>
<accession>A0A9P8C8X8</accession>
<dbReference type="CDD" id="cd23507">
    <property type="entry name" value="hydrophobin_I"/>
    <property type="match status" value="1"/>
</dbReference>
<protein>
    <recommendedName>
        <fullName evidence="2">Hydrophobin</fullName>
    </recommendedName>
</protein>
<keyword evidence="4" id="KW-1185">Reference proteome</keyword>
<feature type="signal peptide" evidence="2">
    <location>
        <begin position="1"/>
        <end position="18"/>
    </location>
</feature>
<proteinExistence type="inferred from homology"/>
<comment type="subcellular location">
    <subcellularLocation>
        <location evidence="2">Secreted</location>
        <location evidence="2">Cell wall</location>
    </subcellularLocation>
</comment>
<dbReference type="SMART" id="SM00075">
    <property type="entry name" value="HYDRO"/>
    <property type="match status" value="1"/>
</dbReference>
<evidence type="ECO:0000313" key="3">
    <source>
        <dbReference type="EMBL" id="KAG9237837.1"/>
    </source>
</evidence>
<evidence type="ECO:0000256" key="1">
    <source>
        <dbReference type="ARBA" id="ARBA00023157"/>
    </source>
</evidence>
<dbReference type="GO" id="GO:0009277">
    <property type="term" value="C:fungal-type cell wall"/>
    <property type="evidence" value="ECO:0007669"/>
    <property type="project" value="InterPro"/>
</dbReference>
<keyword evidence="2" id="KW-0732">Signal</keyword>
<dbReference type="OrthoDB" id="4225815at2759"/>
<dbReference type="AlphaFoldDB" id="A0A9P8C8X8"/>
<organism evidence="3 4">
    <name type="scientific">Amylocarpus encephaloides</name>
    <dbReference type="NCBI Taxonomy" id="45428"/>
    <lineage>
        <taxon>Eukaryota</taxon>
        <taxon>Fungi</taxon>
        <taxon>Dikarya</taxon>
        <taxon>Ascomycota</taxon>
        <taxon>Pezizomycotina</taxon>
        <taxon>Leotiomycetes</taxon>
        <taxon>Helotiales</taxon>
        <taxon>Helotiales incertae sedis</taxon>
        <taxon>Amylocarpus</taxon>
    </lineage>
</organism>
<dbReference type="GO" id="GO:0005199">
    <property type="term" value="F:structural constituent of cell wall"/>
    <property type="evidence" value="ECO:0007669"/>
    <property type="project" value="InterPro"/>
</dbReference>
<keyword evidence="2" id="KW-0964">Secreted</keyword>
<dbReference type="Pfam" id="PF01185">
    <property type="entry name" value="Hydrophobin"/>
    <property type="match status" value="1"/>
</dbReference>
<reference evidence="3" key="1">
    <citation type="journal article" date="2021" name="IMA Fungus">
        <title>Genomic characterization of three marine fungi, including Emericellopsis atlantica sp. nov. with signatures of a generalist lifestyle and marine biomass degradation.</title>
        <authorList>
            <person name="Hagestad O.C."/>
            <person name="Hou L."/>
            <person name="Andersen J.H."/>
            <person name="Hansen E.H."/>
            <person name="Altermark B."/>
            <person name="Li C."/>
            <person name="Kuhnert E."/>
            <person name="Cox R.J."/>
            <person name="Crous P.W."/>
            <person name="Spatafora J.W."/>
            <person name="Lail K."/>
            <person name="Amirebrahimi M."/>
            <person name="Lipzen A."/>
            <person name="Pangilinan J."/>
            <person name="Andreopoulos W."/>
            <person name="Hayes R.D."/>
            <person name="Ng V."/>
            <person name="Grigoriev I.V."/>
            <person name="Jackson S.A."/>
            <person name="Sutton T.D.S."/>
            <person name="Dobson A.D.W."/>
            <person name="Rama T."/>
        </authorList>
    </citation>
    <scope>NUCLEOTIDE SEQUENCE</scope>
    <source>
        <strain evidence="3">TRa018bII</strain>
    </source>
</reference>
<comment type="caution">
    <text evidence="3">The sequence shown here is derived from an EMBL/GenBank/DDBJ whole genome shotgun (WGS) entry which is preliminary data.</text>
</comment>
<evidence type="ECO:0000313" key="4">
    <source>
        <dbReference type="Proteomes" id="UP000824998"/>
    </source>
</evidence>
<evidence type="ECO:0000256" key="2">
    <source>
        <dbReference type="RuleBase" id="RU365009"/>
    </source>
</evidence>
<sequence>MKFTSVITLLSIASLTTSSPAILDTRTTDAACNAAGGANTCCNSKFGNQNKPDFLSSLIPFLTGLLGINLDILPQGTAQVGVTCNAISVIGALNPGGKCTQQTVCCMTPQTAQNQNQGAALISILSGNSVAVCPAISV</sequence>
<comment type="similarity">
    <text evidence="2">Belongs to the fungal hydrophobin family.</text>
</comment>
<feature type="chain" id="PRO_5040536241" description="Hydrophobin" evidence="2">
    <location>
        <begin position="19"/>
        <end position="138"/>
    </location>
</feature>